<keyword evidence="2" id="KW-1185">Reference proteome</keyword>
<gene>
    <name evidence="1" type="primary">ELP5_2</name>
    <name evidence="1" type="ORF">LPJ66_006600</name>
</gene>
<protein>
    <submittedName>
        <fullName evidence="1">Elongator complex protein</fullName>
    </submittedName>
</protein>
<proteinExistence type="predicted"/>
<accession>A0ACC1IB90</accession>
<reference evidence="1" key="1">
    <citation type="submission" date="2022-07" db="EMBL/GenBank/DDBJ databases">
        <title>Phylogenomic reconstructions and comparative analyses of Kickxellomycotina fungi.</title>
        <authorList>
            <person name="Reynolds N.K."/>
            <person name="Stajich J.E."/>
            <person name="Barry K."/>
            <person name="Grigoriev I.V."/>
            <person name="Crous P."/>
            <person name="Smith M.E."/>
        </authorList>
    </citation>
    <scope>NUCLEOTIDE SEQUENCE</scope>
    <source>
        <strain evidence="1">Benny 63K</strain>
    </source>
</reference>
<comment type="caution">
    <text evidence="1">The sequence shown here is derived from an EMBL/GenBank/DDBJ whole genome shotgun (WGS) entry which is preliminary data.</text>
</comment>
<dbReference type="Proteomes" id="UP001150581">
    <property type="component" value="Unassembled WGS sequence"/>
</dbReference>
<evidence type="ECO:0000313" key="1">
    <source>
        <dbReference type="EMBL" id="KAJ1892005.1"/>
    </source>
</evidence>
<dbReference type="EMBL" id="JANBPG010001066">
    <property type="protein sequence ID" value="KAJ1892005.1"/>
    <property type="molecule type" value="Genomic_DNA"/>
</dbReference>
<name>A0ACC1IB90_9FUNG</name>
<organism evidence="1 2">
    <name type="scientific">Kickxella alabastrina</name>
    <dbReference type="NCBI Taxonomy" id="61397"/>
    <lineage>
        <taxon>Eukaryota</taxon>
        <taxon>Fungi</taxon>
        <taxon>Fungi incertae sedis</taxon>
        <taxon>Zoopagomycota</taxon>
        <taxon>Kickxellomycotina</taxon>
        <taxon>Kickxellomycetes</taxon>
        <taxon>Kickxellales</taxon>
        <taxon>Kickxellaceae</taxon>
        <taxon>Kickxella</taxon>
    </lineage>
</organism>
<sequence>MNATGLSIRRLAAYQQYTAPLVILSETVRQTALPLQEAMVRESLARGMYVIAVCLEGLPSSDIRASPLFRLIDQRPTVESILSVQESSPSSSSYLLPGLLKRTDFARLQSEIEDHIRRAQEGGVAANGGGGGDSRTGVLVFVDSIDRLLRSSRVSTLALLRSIRGSMGNSIKSRLLIRFSCDAPVRYDSSQSKSAGVADSLYTANALCDLADAVVDVHPLDDLKTWMPGWYSDGNQPPFISLRDNDPRRGLVRLEHKRQSGKIGFEVATFEIDPQTRLPKFLAVDVSAGSQLPQHVVPASGSALAPQAGASSAPPQANTAATAAAAAAANTFNSTVVSQAQHASLQPSLDPAANLSFNLNLTDRQRRDKASVEMPYMDAQMASASGEPPSDSAGTVAGDILYQLDDEDDWDEDDPDDDLEI</sequence>
<evidence type="ECO:0000313" key="2">
    <source>
        <dbReference type="Proteomes" id="UP001150581"/>
    </source>
</evidence>